<dbReference type="Proteomes" id="UP001217089">
    <property type="component" value="Unassembled WGS sequence"/>
</dbReference>
<keyword evidence="4" id="KW-1133">Transmembrane helix</keyword>
<sequence length="229" mass="25855">MYLFTSFFEYIIIYKGITVPFLLLIVIAVLWLHLKRPSDFPPGPPAFVPVLGNLIQFNEENFLLKLKECRRKYGDVFSLKMGSKLMVVLNGHETIKEALVKHGDVFSSRPDLFIFRETSEGQGIVGSSGDLWKDHRTFALTTLRSFGFGKRNLESKVMDEVNRLLKAFEDTGGTPYDITHVLHTSIANIVNSIVFGQGIFQENFKAAGVAGPLTFLPFLKHCSRRPVWG</sequence>
<protein>
    <submittedName>
        <fullName evidence="5">Uncharacterized protein</fullName>
    </submittedName>
</protein>
<keyword evidence="4" id="KW-0472">Membrane</keyword>
<gene>
    <name evidence="5" type="ORF">KUTeg_024088</name>
</gene>
<evidence type="ECO:0000313" key="6">
    <source>
        <dbReference type="Proteomes" id="UP001217089"/>
    </source>
</evidence>
<accession>A0ABQ9E0X8</accession>
<evidence type="ECO:0000256" key="1">
    <source>
        <dbReference type="ARBA" id="ARBA00010617"/>
    </source>
</evidence>
<dbReference type="InterPro" id="IPR001128">
    <property type="entry name" value="Cyt_P450"/>
</dbReference>
<dbReference type="InterPro" id="IPR050182">
    <property type="entry name" value="Cytochrome_P450_fam2"/>
</dbReference>
<dbReference type="SUPFAM" id="SSF48264">
    <property type="entry name" value="Cytochrome P450"/>
    <property type="match status" value="1"/>
</dbReference>
<evidence type="ECO:0000256" key="3">
    <source>
        <dbReference type="ARBA" id="ARBA00023004"/>
    </source>
</evidence>
<dbReference type="Pfam" id="PF00067">
    <property type="entry name" value="p450"/>
    <property type="match status" value="1"/>
</dbReference>
<dbReference type="PANTHER" id="PTHR24300">
    <property type="entry name" value="CYTOCHROME P450 508A4-RELATED"/>
    <property type="match status" value="1"/>
</dbReference>
<keyword evidence="2" id="KW-0479">Metal-binding</keyword>
<dbReference type="PANTHER" id="PTHR24300:SF375">
    <property type="entry name" value="CYTOCHROME P450 FAMILY"/>
    <property type="match status" value="1"/>
</dbReference>
<keyword evidence="6" id="KW-1185">Reference proteome</keyword>
<dbReference type="InterPro" id="IPR036396">
    <property type="entry name" value="Cyt_P450_sf"/>
</dbReference>
<keyword evidence="3" id="KW-0408">Iron</keyword>
<dbReference type="EMBL" id="JARBDR010000923">
    <property type="protein sequence ID" value="KAJ8297557.1"/>
    <property type="molecule type" value="Genomic_DNA"/>
</dbReference>
<keyword evidence="4" id="KW-0812">Transmembrane</keyword>
<feature type="transmembrane region" description="Helical" evidence="4">
    <location>
        <begin position="12"/>
        <end position="32"/>
    </location>
</feature>
<comment type="caution">
    <text evidence="5">The sequence shown here is derived from an EMBL/GenBank/DDBJ whole genome shotgun (WGS) entry which is preliminary data.</text>
</comment>
<reference evidence="5 6" key="1">
    <citation type="submission" date="2022-12" db="EMBL/GenBank/DDBJ databases">
        <title>Chromosome-level genome of Tegillarca granosa.</title>
        <authorList>
            <person name="Kim J."/>
        </authorList>
    </citation>
    <scope>NUCLEOTIDE SEQUENCE [LARGE SCALE GENOMIC DNA]</scope>
    <source>
        <strain evidence="5">Teg-2019</strain>
        <tissue evidence="5">Adductor muscle</tissue>
    </source>
</reference>
<dbReference type="Gene3D" id="1.10.630.10">
    <property type="entry name" value="Cytochrome P450"/>
    <property type="match status" value="1"/>
</dbReference>
<evidence type="ECO:0000256" key="4">
    <source>
        <dbReference type="SAM" id="Phobius"/>
    </source>
</evidence>
<dbReference type="PRINTS" id="PR00463">
    <property type="entry name" value="EP450I"/>
</dbReference>
<dbReference type="InterPro" id="IPR002401">
    <property type="entry name" value="Cyt_P450_E_grp-I"/>
</dbReference>
<proteinExistence type="inferred from homology"/>
<evidence type="ECO:0000256" key="2">
    <source>
        <dbReference type="ARBA" id="ARBA00022723"/>
    </source>
</evidence>
<evidence type="ECO:0000313" key="5">
    <source>
        <dbReference type="EMBL" id="KAJ8297557.1"/>
    </source>
</evidence>
<name>A0ABQ9E0X8_TEGGR</name>
<organism evidence="5 6">
    <name type="scientific">Tegillarca granosa</name>
    <name type="common">Malaysian cockle</name>
    <name type="synonym">Anadara granosa</name>
    <dbReference type="NCBI Taxonomy" id="220873"/>
    <lineage>
        <taxon>Eukaryota</taxon>
        <taxon>Metazoa</taxon>
        <taxon>Spiralia</taxon>
        <taxon>Lophotrochozoa</taxon>
        <taxon>Mollusca</taxon>
        <taxon>Bivalvia</taxon>
        <taxon>Autobranchia</taxon>
        <taxon>Pteriomorphia</taxon>
        <taxon>Arcoida</taxon>
        <taxon>Arcoidea</taxon>
        <taxon>Arcidae</taxon>
        <taxon>Tegillarca</taxon>
    </lineage>
</organism>
<comment type="similarity">
    <text evidence="1">Belongs to the cytochrome P450 family.</text>
</comment>